<dbReference type="FunCoup" id="A0A2G5CCR8">
    <property type="interactions" value="10"/>
</dbReference>
<dbReference type="EMBL" id="KZ305085">
    <property type="protein sequence ID" value="PIA28647.1"/>
    <property type="molecule type" value="Genomic_DNA"/>
</dbReference>
<accession>A0A2G5CCR8</accession>
<dbReference type="AlphaFoldDB" id="A0A2G5CCR8"/>
<evidence type="ECO:0000313" key="1">
    <source>
        <dbReference type="EMBL" id="PIA28647.1"/>
    </source>
</evidence>
<gene>
    <name evidence="1" type="ORF">AQUCO_06800073v1</name>
</gene>
<sequence>MGLEDWVSLSPLKRAVKKIRFILNFNINRWRLARIISNTSRSRLSFNDRQGLHSFIDDHMEGDHRENESTSSIASTPQLQLQRTMSLHISSDEDIDDRAELFISNFYRQLQIERQISLELQYCRGNSMESTRSD</sequence>
<dbReference type="Proteomes" id="UP000230069">
    <property type="component" value="Unassembled WGS sequence"/>
</dbReference>
<protein>
    <recommendedName>
        <fullName evidence="3">Cotton fiber protein</fullName>
    </recommendedName>
</protein>
<organism evidence="1 2">
    <name type="scientific">Aquilegia coerulea</name>
    <name type="common">Rocky mountain columbine</name>
    <dbReference type="NCBI Taxonomy" id="218851"/>
    <lineage>
        <taxon>Eukaryota</taxon>
        <taxon>Viridiplantae</taxon>
        <taxon>Streptophyta</taxon>
        <taxon>Embryophyta</taxon>
        <taxon>Tracheophyta</taxon>
        <taxon>Spermatophyta</taxon>
        <taxon>Magnoliopsida</taxon>
        <taxon>Ranunculales</taxon>
        <taxon>Ranunculaceae</taxon>
        <taxon>Thalictroideae</taxon>
        <taxon>Aquilegia</taxon>
    </lineage>
</organism>
<dbReference type="Pfam" id="PF05553">
    <property type="entry name" value="DUF761"/>
    <property type="match status" value="1"/>
</dbReference>
<dbReference type="InParanoid" id="A0A2G5CCR8"/>
<reference evidence="1 2" key="1">
    <citation type="submission" date="2017-09" db="EMBL/GenBank/DDBJ databases">
        <title>WGS assembly of Aquilegia coerulea Goldsmith.</title>
        <authorList>
            <person name="Hodges S."/>
            <person name="Kramer E."/>
            <person name="Nordborg M."/>
            <person name="Tomkins J."/>
            <person name="Borevitz J."/>
            <person name="Derieg N."/>
            <person name="Yan J."/>
            <person name="Mihaltcheva S."/>
            <person name="Hayes R.D."/>
            <person name="Rokhsar D."/>
        </authorList>
    </citation>
    <scope>NUCLEOTIDE SEQUENCE [LARGE SCALE GENOMIC DNA]</scope>
    <source>
        <strain evidence="2">cv. Goldsmith</strain>
    </source>
</reference>
<dbReference type="InterPro" id="IPR008480">
    <property type="entry name" value="DUF761_pln"/>
</dbReference>
<dbReference type="OrthoDB" id="1682876at2759"/>
<evidence type="ECO:0000313" key="2">
    <source>
        <dbReference type="Proteomes" id="UP000230069"/>
    </source>
</evidence>
<evidence type="ECO:0008006" key="3">
    <source>
        <dbReference type="Google" id="ProtNLM"/>
    </source>
</evidence>
<name>A0A2G5CCR8_AQUCA</name>
<proteinExistence type="predicted"/>
<keyword evidence="2" id="KW-1185">Reference proteome</keyword>